<dbReference type="SUPFAM" id="SSF53383">
    <property type="entry name" value="PLP-dependent transferases"/>
    <property type="match status" value="1"/>
</dbReference>
<evidence type="ECO:0000256" key="2">
    <source>
        <dbReference type="ARBA" id="ARBA00022801"/>
    </source>
</evidence>
<comment type="caution">
    <text evidence="7">The sequence shown here is derived from an EMBL/GenBank/DDBJ whole genome shotgun (WGS) entry which is preliminary data.</text>
</comment>
<dbReference type="RefSeq" id="WP_131258353.1">
    <property type="nucleotide sequence ID" value="NZ_JBHSUS010000001.1"/>
</dbReference>
<comment type="pathway">
    <text evidence="4 6">Amino-acid degradation; L-kynurenine degradation; L-alanine and anthranilate from L-kynurenine: step 1/1.</text>
</comment>
<comment type="catalytic activity">
    <reaction evidence="6">
        <text>3-hydroxy-L-kynurenine + H2O = 3-hydroxyanthranilate + L-alanine + H(+)</text>
        <dbReference type="Rhea" id="RHEA:25143"/>
        <dbReference type="ChEBI" id="CHEBI:15377"/>
        <dbReference type="ChEBI" id="CHEBI:15378"/>
        <dbReference type="ChEBI" id="CHEBI:36559"/>
        <dbReference type="ChEBI" id="CHEBI:57972"/>
        <dbReference type="ChEBI" id="CHEBI:58125"/>
        <dbReference type="EC" id="3.7.1.3"/>
    </reaction>
</comment>
<feature type="binding site" evidence="4">
    <location>
        <position position="195"/>
    </location>
    <ligand>
        <name>pyridoxal 5'-phosphate</name>
        <dbReference type="ChEBI" id="CHEBI:597326"/>
    </ligand>
</feature>
<comment type="catalytic activity">
    <reaction evidence="4 6">
        <text>L-kynurenine + H2O = anthranilate + L-alanine + H(+)</text>
        <dbReference type="Rhea" id="RHEA:16813"/>
        <dbReference type="ChEBI" id="CHEBI:15377"/>
        <dbReference type="ChEBI" id="CHEBI:15378"/>
        <dbReference type="ChEBI" id="CHEBI:16567"/>
        <dbReference type="ChEBI" id="CHEBI:57959"/>
        <dbReference type="ChEBI" id="CHEBI:57972"/>
        <dbReference type="EC" id="3.7.1.3"/>
    </reaction>
</comment>
<feature type="binding site" evidence="4">
    <location>
        <position position="198"/>
    </location>
    <ligand>
        <name>pyridoxal 5'-phosphate</name>
        <dbReference type="ChEBI" id="CHEBI:597326"/>
    </ligand>
</feature>
<dbReference type="PIRSF" id="PIRSF038800">
    <property type="entry name" value="KYNU"/>
    <property type="match status" value="1"/>
</dbReference>
<comment type="function">
    <text evidence="4 6">Catalyzes the cleavage of L-kynurenine (L-Kyn) and L-3-hydroxykynurenine (L-3OHKyn) into anthranilic acid (AA) and 3-hydroxyanthranilic acid (3-OHAA), respectively.</text>
</comment>
<feature type="modified residue" description="N6-(pyridoxal phosphate)lysine" evidence="4">
    <location>
        <position position="221"/>
    </location>
</feature>
<dbReference type="NCBIfam" id="TIGR01814">
    <property type="entry name" value="kynureninase"/>
    <property type="match status" value="1"/>
</dbReference>
<comment type="cofactor">
    <cofactor evidence="4 6">
        <name>pyridoxal 5'-phosphate</name>
        <dbReference type="ChEBI" id="CHEBI:597326"/>
    </cofactor>
</comment>
<dbReference type="Gene3D" id="3.90.1150.10">
    <property type="entry name" value="Aspartate Aminotransferase, domain 1"/>
    <property type="match status" value="1"/>
</dbReference>
<feature type="binding site" evidence="4">
    <location>
        <position position="250"/>
    </location>
    <ligand>
        <name>pyridoxal 5'-phosphate</name>
        <dbReference type="ChEBI" id="CHEBI:597326"/>
    </ligand>
</feature>
<accession>A0ABW1XKH6</accession>
<dbReference type="GO" id="GO:0030429">
    <property type="term" value="F:kynureninase activity"/>
    <property type="evidence" value="ECO:0007669"/>
    <property type="project" value="UniProtKB-EC"/>
</dbReference>
<feature type="binding site" evidence="4">
    <location>
        <position position="97"/>
    </location>
    <ligand>
        <name>pyridoxal 5'-phosphate</name>
        <dbReference type="ChEBI" id="CHEBI:597326"/>
    </ligand>
</feature>
<evidence type="ECO:0000256" key="1">
    <source>
        <dbReference type="ARBA" id="ARBA00022642"/>
    </source>
</evidence>
<dbReference type="InterPro" id="IPR010111">
    <property type="entry name" value="Kynureninase"/>
</dbReference>
<keyword evidence="2 4" id="KW-0378">Hydrolase</keyword>
<comment type="subunit">
    <text evidence="4 6">Homodimer.</text>
</comment>
<evidence type="ECO:0000256" key="5">
    <source>
        <dbReference type="NCBIfam" id="TIGR01814"/>
    </source>
</evidence>
<keyword evidence="1 4" id="KW-0662">Pyridine nucleotide biosynthesis</keyword>
<evidence type="ECO:0000256" key="3">
    <source>
        <dbReference type="ARBA" id="ARBA00022898"/>
    </source>
</evidence>
<protein>
    <recommendedName>
        <fullName evidence="4 5">Kynureninase</fullName>
        <ecNumber evidence="4 5">3.7.1.3</ecNumber>
    </recommendedName>
    <alternativeName>
        <fullName evidence="4">L-kynurenine hydrolase</fullName>
    </alternativeName>
</protein>
<dbReference type="EC" id="3.7.1.3" evidence="4 5"/>
<feature type="binding site" evidence="4">
    <location>
        <position position="276"/>
    </location>
    <ligand>
        <name>pyridoxal 5'-phosphate</name>
        <dbReference type="ChEBI" id="CHEBI:597326"/>
    </ligand>
</feature>
<feature type="binding site" evidence="4">
    <location>
        <position position="220"/>
    </location>
    <ligand>
        <name>pyridoxal 5'-phosphate</name>
        <dbReference type="ChEBI" id="CHEBI:597326"/>
    </ligand>
</feature>
<dbReference type="InterPro" id="IPR015424">
    <property type="entry name" value="PyrdxlP-dep_Trfase"/>
</dbReference>
<dbReference type="PANTHER" id="PTHR14084">
    <property type="entry name" value="KYNURENINASE"/>
    <property type="match status" value="1"/>
</dbReference>
<proteinExistence type="inferred from homology"/>
<dbReference type="EMBL" id="JBHSUS010000001">
    <property type="protein sequence ID" value="MFC6440559.1"/>
    <property type="molecule type" value="Genomic_DNA"/>
</dbReference>
<keyword evidence="8" id="KW-1185">Reference proteome</keyword>
<organism evidence="7 8">
    <name type="scientific">Pseudobowmanella zhangzhouensis</name>
    <dbReference type="NCBI Taxonomy" id="1537679"/>
    <lineage>
        <taxon>Bacteria</taxon>
        <taxon>Pseudomonadati</taxon>
        <taxon>Pseudomonadota</taxon>
        <taxon>Gammaproteobacteria</taxon>
        <taxon>Alteromonadales</taxon>
        <taxon>Alteromonadaceae</taxon>
    </lineage>
</organism>
<dbReference type="PANTHER" id="PTHR14084:SF0">
    <property type="entry name" value="KYNURENINASE"/>
    <property type="match status" value="1"/>
</dbReference>
<dbReference type="Proteomes" id="UP001596364">
    <property type="component" value="Unassembled WGS sequence"/>
</dbReference>
<dbReference type="InterPro" id="IPR015421">
    <property type="entry name" value="PyrdxlP-dep_Trfase_major"/>
</dbReference>
<comment type="pathway">
    <text evidence="4 6">Cofactor biosynthesis; NAD(+) biosynthesis; quinolinate from L-kynurenine: step 2/3.</text>
</comment>
<dbReference type="Pfam" id="PF22580">
    <property type="entry name" value="KYNU_C"/>
    <property type="match status" value="1"/>
</dbReference>
<sequence length="410" mass="44727">MSLAEAQRLDAQDPLASCIAQFEIPQGLIYLDGNSLGPLTSGAKQRAMDVVNTQWGQDLITSWNKHQWIELPARVGAKVADIIGAAADEVICCDSTSVNLFKLLSAALKLRPNRTRIVSEKGNFPTDLYMAQGLRALLGEHIELHLVEREDILASLDNDVAVVMLTQVDFRSGHMLDIQQVSEACHQVGALTLWDLAHSAGAVPLSLSEWNVDFAVGCGYKYLNGGPGAPAFAYVAKRLQSDIQQPLSGWMGHANPFAFAVDYTPAAGINSLLCGTPAVLSMSVLDAALDVFAGLHMADIRDKSLLLSEHFLQWVDEDPACSALQLISPRAPEQRGSQLAYRHPQAYALCQALIADGVVADFRAPDILRLGLAPLYLRFSDLWRAKTVLADILTKHTYLDAKFQQRQKVT</sequence>
<reference evidence="8" key="1">
    <citation type="journal article" date="2019" name="Int. J. Syst. Evol. Microbiol.">
        <title>The Global Catalogue of Microorganisms (GCM) 10K type strain sequencing project: providing services to taxonomists for standard genome sequencing and annotation.</title>
        <authorList>
            <consortium name="The Broad Institute Genomics Platform"/>
            <consortium name="The Broad Institute Genome Sequencing Center for Infectious Disease"/>
            <person name="Wu L."/>
            <person name="Ma J."/>
        </authorList>
    </citation>
    <scope>NUCLEOTIDE SEQUENCE [LARGE SCALE GENOMIC DNA]</scope>
    <source>
        <strain evidence="8">CGMCC 1.16031</strain>
    </source>
</reference>
<dbReference type="InterPro" id="IPR015422">
    <property type="entry name" value="PyrdxlP-dep_Trfase_small"/>
</dbReference>
<feature type="binding site" evidence="4">
    <location>
        <position position="166"/>
    </location>
    <ligand>
        <name>pyridoxal 5'-phosphate</name>
        <dbReference type="ChEBI" id="CHEBI:597326"/>
    </ligand>
</feature>
<keyword evidence="3 4" id="KW-0663">Pyridoxal phosphate</keyword>
<name>A0ABW1XKH6_9ALTE</name>
<evidence type="ECO:0000313" key="8">
    <source>
        <dbReference type="Proteomes" id="UP001596364"/>
    </source>
</evidence>
<evidence type="ECO:0000256" key="6">
    <source>
        <dbReference type="PIRNR" id="PIRNR038800"/>
    </source>
</evidence>
<dbReference type="Gene3D" id="3.40.640.10">
    <property type="entry name" value="Type I PLP-dependent aspartate aminotransferase-like (Major domain)"/>
    <property type="match status" value="1"/>
</dbReference>
<evidence type="ECO:0000313" key="7">
    <source>
        <dbReference type="EMBL" id="MFC6440559.1"/>
    </source>
</evidence>
<gene>
    <name evidence="4 7" type="primary">kynU</name>
    <name evidence="7" type="ORF">ACFP85_10415</name>
</gene>
<evidence type="ECO:0000256" key="4">
    <source>
        <dbReference type="HAMAP-Rule" id="MF_01970"/>
    </source>
</evidence>
<dbReference type="HAMAP" id="MF_01970">
    <property type="entry name" value="Kynureninase"/>
    <property type="match status" value="1"/>
</dbReference>
<feature type="binding site" evidence="4">
    <location>
        <position position="96"/>
    </location>
    <ligand>
        <name>pyridoxal 5'-phosphate</name>
        <dbReference type="ChEBI" id="CHEBI:597326"/>
    </ligand>
</feature>
<feature type="binding site" evidence="4">
    <location>
        <begin position="124"/>
        <end position="127"/>
    </location>
    <ligand>
        <name>pyridoxal 5'-phosphate</name>
        <dbReference type="ChEBI" id="CHEBI:597326"/>
    </ligand>
</feature>
<comment type="similarity">
    <text evidence="4 6">Belongs to the kynureninase family.</text>
</comment>